<evidence type="ECO:0000313" key="3">
    <source>
        <dbReference type="Proteomes" id="UP000178303"/>
    </source>
</evidence>
<reference evidence="2 3" key="1">
    <citation type="journal article" date="2016" name="Nat. Commun.">
        <title>Thousands of microbial genomes shed light on interconnected biogeochemical processes in an aquifer system.</title>
        <authorList>
            <person name="Anantharaman K."/>
            <person name="Brown C.T."/>
            <person name="Hug L.A."/>
            <person name="Sharon I."/>
            <person name="Castelle C.J."/>
            <person name="Probst A.J."/>
            <person name="Thomas B.C."/>
            <person name="Singh A."/>
            <person name="Wilkins M.J."/>
            <person name="Karaoz U."/>
            <person name="Brodie E.L."/>
            <person name="Williams K.H."/>
            <person name="Hubbard S.S."/>
            <person name="Banfield J.F."/>
        </authorList>
    </citation>
    <scope>NUCLEOTIDE SEQUENCE [LARGE SCALE GENOMIC DNA]</scope>
</reference>
<keyword evidence="1" id="KW-1133">Transmembrane helix</keyword>
<gene>
    <name evidence="2" type="ORF">A2108_00595</name>
</gene>
<protein>
    <submittedName>
        <fullName evidence="2">Uncharacterized protein</fullName>
    </submittedName>
</protein>
<dbReference type="EMBL" id="MGIN01000024">
    <property type="protein sequence ID" value="OGM89371.1"/>
    <property type="molecule type" value="Genomic_DNA"/>
</dbReference>
<evidence type="ECO:0000313" key="2">
    <source>
        <dbReference type="EMBL" id="OGM89371.1"/>
    </source>
</evidence>
<proteinExistence type="predicted"/>
<feature type="transmembrane region" description="Helical" evidence="1">
    <location>
        <begin position="7"/>
        <end position="27"/>
    </location>
</feature>
<organism evidence="2 3">
    <name type="scientific">Candidatus Wolfebacteria bacterium GWA1_42_9</name>
    <dbReference type="NCBI Taxonomy" id="1802553"/>
    <lineage>
        <taxon>Bacteria</taxon>
        <taxon>Candidatus Wolfeibacteriota</taxon>
    </lineage>
</organism>
<feature type="transmembrane region" description="Helical" evidence="1">
    <location>
        <begin position="39"/>
        <end position="60"/>
    </location>
</feature>
<name>A0A1F8DL67_9BACT</name>
<accession>A0A1F8DL67</accession>
<dbReference type="Proteomes" id="UP000178303">
    <property type="component" value="Unassembled WGS sequence"/>
</dbReference>
<feature type="transmembrane region" description="Helical" evidence="1">
    <location>
        <begin position="80"/>
        <end position="100"/>
    </location>
</feature>
<keyword evidence="1" id="KW-0812">Transmembrane</keyword>
<sequence>MKIIKNALVSAVLAVLYIAIIATVLTYGEQLFGKINNVLSGMVFLLMFVFSAALMGIIVLGKPIMWYLDGLKKEALKLVFYILGFLFVFLVMVFVILIFVF</sequence>
<evidence type="ECO:0000256" key="1">
    <source>
        <dbReference type="SAM" id="Phobius"/>
    </source>
</evidence>
<comment type="caution">
    <text evidence="2">The sequence shown here is derived from an EMBL/GenBank/DDBJ whole genome shotgun (WGS) entry which is preliminary data.</text>
</comment>
<dbReference type="AlphaFoldDB" id="A0A1F8DL67"/>
<keyword evidence="1" id="KW-0472">Membrane</keyword>